<comment type="caution">
    <text evidence="2">The sequence shown here is derived from an EMBL/GenBank/DDBJ whole genome shotgun (WGS) entry which is preliminary data.</text>
</comment>
<dbReference type="Proteomes" id="UP000315369">
    <property type="component" value="Unassembled WGS sequence"/>
</dbReference>
<evidence type="ECO:0000313" key="3">
    <source>
        <dbReference type="Proteomes" id="UP000315369"/>
    </source>
</evidence>
<reference evidence="2 3" key="1">
    <citation type="submission" date="2019-06" db="EMBL/GenBank/DDBJ databases">
        <authorList>
            <person name="Livingstone P."/>
            <person name="Whitworth D."/>
        </authorList>
    </citation>
    <scope>NUCLEOTIDE SEQUENCE [LARGE SCALE GENOMIC DNA]</scope>
    <source>
        <strain evidence="2 3">AM401</strain>
    </source>
</reference>
<dbReference type="RefSeq" id="WP_141646846.1">
    <property type="nucleotide sequence ID" value="NZ_VIFM01000191.1"/>
</dbReference>
<evidence type="ECO:0000313" key="2">
    <source>
        <dbReference type="EMBL" id="TQF11398.1"/>
    </source>
</evidence>
<dbReference type="OrthoDB" id="118524at2"/>
<feature type="region of interest" description="Disordered" evidence="1">
    <location>
        <begin position="276"/>
        <end position="299"/>
    </location>
</feature>
<evidence type="ECO:0008006" key="4">
    <source>
        <dbReference type="Google" id="ProtNLM"/>
    </source>
</evidence>
<proteinExistence type="predicted"/>
<gene>
    <name evidence="2" type="ORF">FJV41_34440</name>
</gene>
<protein>
    <recommendedName>
        <fullName evidence="4">JmjC domain-containing protein</fullName>
    </recommendedName>
</protein>
<evidence type="ECO:0000256" key="1">
    <source>
        <dbReference type="SAM" id="MobiDB-lite"/>
    </source>
</evidence>
<dbReference type="Gene3D" id="2.60.120.650">
    <property type="entry name" value="Cupin"/>
    <property type="match status" value="1"/>
</dbReference>
<organism evidence="2 3">
    <name type="scientific">Myxococcus llanfairpwllgwyngyllgogerychwyrndrobwllllantysiliogogogochensis</name>
    <dbReference type="NCBI Taxonomy" id="2590453"/>
    <lineage>
        <taxon>Bacteria</taxon>
        <taxon>Pseudomonadati</taxon>
        <taxon>Myxococcota</taxon>
        <taxon>Myxococcia</taxon>
        <taxon>Myxococcales</taxon>
        <taxon>Cystobacterineae</taxon>
        <taxon>Myxococcaceae</taxon>
        <taxon>Myxococcus</taxon>
    </lineage>
</organism>
<keyword evidence="3" id="KW-1185">Reference proteome</keyword>
<feature type="compositionally biased region" description="Pro residues" evidence="1">
    <location>
        <begin position="290"/>
        <end position="299"/>
    </location>
</feature>
<sequence>MTDADKHVPAARGTNTLAPEWRRWVVENLLRGAEVDDLVSVLERSGVDSALARAAVHAEAEDPCYQGAARAVAMQRKLEGLLDLYGDLHRQSPGHTQVPRHDALTPEDFFERYYFQNLPVVARATVLADAGSKDTLGQLGALARGAEATSVSPGAFVVPASANVTSRLPVHAPQGLVLESAPVGLWWEEPGADVPLAPSRRNMLLGQVHGRRLLQLVPAYALHRVLGSASVPEGVPRMEVELSPGELLLLPVGWWFAHRSPEGGAAIVFESFAAPEPNVSWTPRPESREPTPPPRSRVD</sequence>
<dbReference type="SUPFAM" id="SSF51197">
    <property type="entry name" value="Clavaminate synthase-like"/>
    <property type="match status" value="1"/>
</dbReference>
<dbReference type="EMBL" id="VIFM01000191">
    <property type="protein sequence ID" value="TQF11398.1"/>
    <property type="molecule type" value="Genomic_DNA"/>
</dbReference>
<dbReference type="AlphaFoldDB" id="A0A540WQW8"/>
<name>A0A540WQW8_9BACT</name>
<accession>A0A540WQW8</accession>